<sequence>MLDIFPRAEALVGGMRLDCVRKDVTYETLASVDFRETVRKAFPFEAWNKPLAEFTAAQAAQAVQRR</sequence>
<evidence type="ECO:0000313" key="2">
    <source>
        <dbReference type="Proteomes" id="UP001209701"/>
    </source>
</evidence>
<accession>A0ABT2YCB6</accession>
<comment type="caution">
    <text evidence="1">The sequence shown here is derived from an EMBL/GenBank/DDBJ whole genome shotgun (WGS) entry which is preliminary data.</text>
</comment>
<dbReference type="Proteomes" id="UP001209701">
    <property type="component" value="Unassembled WGS sequence"/>
</dbReference>
<keyword evidence="2" id="KW-1185">Reference proteome</keyword>
<dbReference type="EMBL" id="JAJIRN010000003">
    <property type="protein sequence ID" value="MCV2367682.1"/>
    <property type="molecule type" value="Genomic_DNA"/>
</dbReference>
<proteinExistence type="predicted"/>
<protein>
    <submittedName>
        <fullName evidence="1">Uncharacterized protein</fullName>
    </submittedName>
</protein>
<name>A0ABT2YCB6_9BURK</name>
<reference evidence="1 2" key="1">
    <citation type="submission" date="2021-11" db="EMBL/GenBank/DDBJ databases">
        <authorList>
            <person name="Liang Q."/>
            <person name="Mou H."/>
            <person name="Liu Z."/>
        </authorList>
    </citation>
    <scope>NUCLEOTIDE SEQUENCE [LARGE SCALE GENOMIC DNA]</scope>
    <source>
        <strain evidence="1 2">CHU3</strain>
    </source>
</reference>
<dbReference type="RefSeq" id="WP_263570311.1">
    <property type="nucleotide sequence ID" value="NZ_JAJIRN010000003.1"/>
</dbReference>
<organism evidence="1 2">
    <name type="scientific">Roseateles oligotrophus</name>
    <dbReference type="NCBI Taxonomy" id="1769250"/>
    <lineage>
        <taxon>Bacteria</taxon>
        <taxon>Pseudomonadati</taxon>
        <taxon>Pseudomonadota</taxon>
        <taxon>Betaproteobacteria</taxon>
        <taxon>Burkholderiales</taxon>
        <taxon>Sphaerotilaceae</taxon>
        <taxon>Roseateles</taxon>
    </lineage>
</organism>
<gene>
    <name evidence="1" type="ORF">LNV07_06195</name>
</gene>
<evidence type="ECO:0000313" key="1">
    <source>
        <dbReference type="EMBL" id="MCV2367682.1"/>
    </source>
</evidence>